<dbReference type="InterPro" id="IPR006311">
    <property type="entry name" value="TAT_signal"/>
</dbReference>
<feature type="transmembrane region" description="Helical" evidence="2">
    <location>
        <begin position="23"/>
        <end position="45"/>
    </location>
</feature>
<reference evidence="3 4" key="1">
    <citation type="submission" date="2019-05" db="EMBL/GenBank/DDBJ databases">
        <title>Genome of Alcanivorax gelatiniphagus, an oil degrading marine bacteria.</title>
        <authorList>
            <person name="Kwon K.K."/>
        </authorList>
    </citation>
    <scope>NUCLEOTIDE SEQUENCE [LARGE SCALE GENOMIC DNA]</scope>
    <source>
        <strain evidence="3 4">MEBiC 08158</strain>
    </source>
</reference>
<dbReference type="Proteomes" id="UP000739180">
    <property type="component" value="Unassembled WGS sequence"/>
</dbReference>
<gene>
    <name evidence="3" type="ORF">FGS76_04640</name>
</gene>
<comment type="caution">
    <text evidence="3">The sequence shown here is derived from an EMBL/GenBank/DDBJ whole genome shotgun (WGS) entry which is preliminary data.</text>
</comment>
<name>A0ABY2XQ76_9GAMM</name>
<dbReference type="EMBL" id="VCQT01000020">
    <property type="protein sequence ID" value="TMW13888.1"/>
    <property type="molecule type" value="Genomic_DNA"/>
</dbReference>
<sequence length="218" mass="23940">MAQQHSAGRVSAVWQRGVSRRRFLVWTLAGTAGVAAVAAGGFALLRRSPLDQQPKPAWAEGLSRQEYHLFDRARVALLPTEGTALPATDQVPVVANVRKTLGYMAPPLREQLGTGLGLFDNAAVVFHGRRFVDLDPATARDYFDAWSRGNAIQRTLATVIKQLVYSAYWSDPATWPPIEFDGPVSEQWGLAYLGNAPLPEEDRAAEDHGEEDTMEQQA</sequence>
<dbReference type="PROSITE" id="PS51318">
    <property type="entry name" value="TAT"/>
    <property type="match status" value="1"/>
</dbReference>
<feature type="region of interest" description="Disordered" evidence="1">
    <location>
        <begin position="199"/>
        <end position="218"/>
    </location>
</feature>
<keyword evidence="4" id="KW-1185">Reference proteome</keyword>
<organism evidence="3 4">
    <name type="scientific">Alloalcanivorax gelatiniphagus</name>
    <dbReference type="NCBI Taxonomy" id="1194167"/>
    <lineage>
        <taxon>Bacteria</taxon>
        <taxon>Pseudomonadati</taxon>
        <taxon>Pseudomonadota</taxon>
        <taxon>Gammaproteobacteria</taxon>
        <taxon>Oceanospirillales</taxon>
        <taxon>Alcanivoracaceae</taxon>
        <taxon>Alloalcanivorax</taxon>
    </lineage>
</organism>
<dbReference type="RefSeq" id="WP_138771465.1">
    <property type="nucleotide sequence ID" value="NZ_JBHSSX010000133.1"/>
</dbReference>
<keyword evidence="2" id="KW-0472">Membrane</keyword>
<feature type="compositionally biased region" description="Acidic residues" evidence="1">
    <location>
        <begin position="208"/>
        <end position="218"/>
    </location>
</feature>
<evidence type="ECO:0000256" key="2">
    <source>
        <dbReference type="SAM" id="Phobius"/>
    </source>
</evidence>
<keyword evidence="2" id="KW-1133">Transmembrane helix</keyword>
<evidence type="ECO:0000313" key="3">
    <source>
        <dbReference type="EMBL" id="TMW13888.1"/>
    </source>
</evidence>
<evidence type="ECO:0000313" key="4">
    <source>
        <dbReference type="Proteomes" id="UP000739180"/>
    </source>
</evidence>
<dbReference type="Pfam" id="PF13618">
    <property type="entry name" value="Gluconate_2-dh3"/>
    <property type="match status" value="1"/>
</dbReference>
<evidence type="ECO:0000256" key="1">
    <source>
        <dbReference type="SAM" id="MobiDB-lite"/>
    </source>
</evidence>
<dbReference type="InterPro" id="IPR027056">
    <property type="entry name" value="Gluconate_2DH_su3"/>
</dbReference>
<keyword evidence="2" id="KW-0812">Transmembrane</keyword>
<proteinExistence type="predicted"/>
<protein>
    <submittedName>
        <fullName evidence="3">Gluconate 2-dehydrogenase subunit 3 family protein</fullName>
    </submittedName>
</protein>
<accession>A0ABY2XQ76</accession>